<dbReference type="GO" id="GO:0000271">
    <property type="term" value="P:polysaccharide biosynthetic process"/>
    <property type="evidence" value="ECO:0007669"/>
    <property type="project" value="InterPro"/>
</dbReference>
<evidence type="ECO:0000256" key="3">
    <source>
        <dbReference type="ARBA" id="ARBA00022692"/>
    </source>
</evidence>
<proteinExistence type="inferred from homology"/>
<organism evidence="9 10">
    <name type="scientific">Amycolatopsis albispora</name>
    <dbReference type="NCBI Taxonomy" id="1804986"/>
    <lineage>
        <taxon>Bacteria</taxon>
        <taxon>Bacillati</taxon>
        <taxon>Actinomycetota</taxon>
        <taxon>Actinomycetes</taxon>
        <taxon>Pseudonocardiales</taxon>
        <taxon>Pseudonocardiaceae</taxon>
        <taxon>Amycolatopsis</taxon>
    </lineage>
</organism>
<accession>A0A344LLX9</accession>
<evidence type="ECO:0000256" key="6">
    <source>
        <dbReference type="SAM" id="MobiDB-lite"/>
    </source>
</evidence>
<comment type="subcellular location">
    <subcellularLocation>
        <location evidence="1">Membrane</location>
        <topology evidence="1">Multi-pass membrane protein</topology>
    </subcellularLocation>
</comment>
<dbReference type="Pfam" id="PF04138">
    <property type="entry name" value="GtrA_DPMS_TM"/>
    <property type="match status" value="1"/>
</dbReference>
<evidence type="ECO:0000313" key="10">
    <source>
        <dbReference type="Proteomes" id="UP000250434"/>
    </source>
</evidence>
<feature type="domain" description="GtrA/DPMS transmembrane" evidence="8">
    <location>
        <begin position="13"/>
        <end position="143"/>
    </location>
</feature>
<name>A0A344LLX9_9PSEU</name>
<evidence type="ECO:0000256" key="2">
    <source>
        <dbReference type="ARBA" id="ARBA00009399"/>
    </source>
</evidence>
<dbReference type="AlphaFoldDB" id="A0A344LLX9"/>
<dbReference type="Proteomes" id="UP000250434">
    <property type="component" value="Chromosome"/>
</dbReference>
<feature type="transmembrane region" description="Helical" evidence="7">
    <location>
        <begin position="77"/>
        <end position="97"/>
    </location>
</feature>
<keyword evidence="3 7" id="KW-0812">Transmembrane</keyword>
<keyword evidence="4 7" id="KW-1133">Transmembrane helix</keyword>
<dbReference type="PANTHER" id="PTHR38459:SF1">
    <property type="entry name" value="PROPHAGE BACTOPRENOL-LINKED GLUCOSE TRANSLOCASE HOMOLOG"/>
    <property type="match status" value="1"/>
</dbReference>
<evidence type="ECO:0000256" key="7">
    <source>
        <dbReference type="SAM" id="Phobius"/>
    </source>
</evidence>
<protein>
    <recommendedName>
        <fullName evidence="8">GtrA/DPMS transmembrane domain-containing protein</fullName>
    </recommendedName>
</protein>
<dbReference type="InterPro" id="IPR007267">
    <property type="entry name" value="GtrA_DPMS_TM"/>
</dbReference>
<feature type="transmembrane region" description="Helical" evidence="7">
    <location>
        <begin position="12"/>
        <end position="32"/>
    </location>
</feature>
<keyword evidence="10" id="KW-1185">Reference proteome</keyword>
<keyword evidence="5 7" id="KW-0472">Membrane</keyword>
<evidence type="ECO:0000313" key="9">
    <source>
        <dbReference type="EMBL" id="AXB49053.1"/>
    </source>
</evidence>
<feature type="transmembrane region" description="Helical" evidence="7">
    <location>
        <begin position="117"/>
        <end position="137"/>
    </location>
</feature>
<evidence type="ECO:0000256" key="5">
    <source>
        <dbReference type="ARBA" id="ARBA00023136"/>
    </source>
</evidence>
<evidence type="ECO:0000256" key="1">
    <source>
        <dbReference type="ARBA" id="ARBA00004141"/>
    </source>
</evidence>
<dbReference type="InterPro" id="IPR051401">
    <property type="entry name" value="GtrA_CellWall_Glycosyl"/>
</dbReference>
<feature type="transmembrane region" description="Helical" evidence="7">
    <location>
        <begin position="44"/>
        <end position="65"/>
    </location>
</feature>
<dbReference type="PANTHER" id="PTHR38459">
    <property type="entry name" value="PROPHAGE BACTOPRENOL-LINKED GLUCOSE TRANSLOCASE HOMOLOG"/>
    <property type="match status" value="1"/>
</dbReference>
<dbReference type="KEGG" id="aab:A4R43_35275"/>
<gene>
    <name evidence="9" type="ORF">A4R43_35275</name>
</gene>
<comment type="similarity">
    <text evidence="2">Belongs to the GtrA family.</text>
</comment>
<evidence type="ECO:0000256" key="4">
    <source>
        <dbReference type="ARBA" id="ARBA00022989"/>
    </source>
</evidence>
<sequence>MRRLLVSHRELVRFALVGGVCFVLTMAVNYALKFTVLTAHPVTAQGIAVLVATIVSYVLSSEWSFRTRGGRRRHHEAALFFLISGISLGLNALPLAISRYVFDLRVPSVTLVTQEAADFLSGMIIGTLLGTVFRWWALKKWVFPEADARPRTRRRTRPDPGIPQDRAA</sequence>
<feature type="region of interest" description="Disordered" evidence="6">
    <location>
        <begin position="149"/>
        <end position="168"/>
    </location>
</feature>
<evidence type="ECO:0000259" key="8">
    <source>
        <dbReference type="Pfam" id="PF04138"/>
    </source>
</evidence>
<dbReference type="EMBL" id="CP015163">
    <property type="protein sequence ID" value="AXB49053.1"/>
    <property type="molecule type" value="Genomic_DNA"/>
</dbReference>
<reference evidence="9 10" key="1">
    <citation type="submission" date="2016-04" db="EMBL/GenBank/DDBJ databases">
        <title>Complete genome sequence and analysis of deep-sea sediment isolate, Amycolatopsis sp. WP1.</title>
        <authorList>
            <person name="Wang H."/>
            <person name="Chen S."/>
            <person name="Wu Q."/>
        </authorList>
    </citation>
    <scope>NUCLEOTIDE SEQUENCE [LARGE SCALE GENOMIC DNA]</scope>
    <source>
        <strain evidence="9 10">WP1</strain>
    </source>
</reference>
<dbReference type="GO" id="GO:0005886">
    <property type="term" value="C:plasma membrane"/>
    <property type="evidence" value="ECO:0007669"/>
    <property type="project" value="TreeGrafter"/>
</dbReference>